<dbReference type="PANTHER" id="PTHR14495:SF2">
    <property type="entry name" value="SHIELDIN COMPLEX SUBUNIT 2"/>
    <property type="match status" value="1"/>
</dbReference>
<accession>A0A2I3BQ88</accession>
<feature type="region of interest" description="Disordered" evidence="1">
    <location>
        <begin position="184"/>
        <end position="222"/>
    </location>
</feature>
<dbReference type="ProteomicsDB" id="347044"/>
<keyword evidence="5" id="KW-1185">Reference proteome</keyword>
<feature type="compositionally biased region" description="Polar residues" evidence="1">
    <location>
        <begin position="342"/>
        <end position="354"/>
    </location>
</feature>
<dbReference type="Proteomes" id="UP000000589">
    <property type="component" value="Chromosome 14"/>
</dbReference>
<feature type="domain" description="Shieldin complex subunit 2 first OB fold" evidence="2">
    <location>
        <begin position="400"/>
        <end position="486"/>
    </location>
</feature>
<reference evidence="3" key="4">
    <citation type="submission" date="2025-09" db="UniProtKB">
        <authorList>
            <consortium name="Ensembl"/>
        </authorList>
    </citation>
    <scope>IDENTIFICATION</scope>
    <source>
        <strain evidence="3">C57BL/6J</strain>
    </source>
</reference>
<dbReference type="Ensembl" id="ENSMUST00000228626.2">
    <property type="protein sequence ID" value="ENSMUSP00000154080.2"/>
    <property type="gene ID" value="ENSMUSG00000041471.10"/>
</dbReference>
<name>A0A2I3BQ88_MOUSE</name>
<reference evidence="3 5" key="2">
    <citation type="journal article" date="2011" name="PLoS Biol.">
        <title>Modernizing reference genome assemblies.</title>
        <authorList>
            <person name="Church D.M."/>
            <person name="Schneider V.A."/>
            <person name="Graves T."/>
            <person name="Auger K."/>
            <person name="Cunningham F."/>
            <person name="Bouk N."/>
            <person name="Chen H.C."/>
            <person name="Agarwala R."/>
            <person name="McLaren W.M."/>
            <person name="Ritchie G.R."/>
            <person name="Albracht D."/>
            <person name="Kremitzki M."/>
            <person name="Rock S."/>
            <person name="Kotkiewicz H."/>
            <person name="Kremitzki C."/>
            <person name="Wollam A."/>
            <person name="Trani L."/>
            <person name="Fulton L."/>
            <person name="Fulton R."/>
            <person name="Matthews L."/>
            <person name="Whitehead S."/>
            <person name="Chow W."/>
            <person name="Torrance J."/>
            <person name="Dunn M."/>
            <person name="Harden G."/>
            <person name="Threadgold G."/>
            <person name="Wood J."/>
            <person name="Collins J."/>
            <person name="Heath P."/>
            <person name="Griffiths G."/>
            <person name="Pelan S."/>
            <person name="Grafham D."/>
            <person name="Eichler E.E."/>
            <person name="Weinstock G."/>
            <person name="Mardis E.R."/>
            <person name="Wilson R.K."/>
            <person name="Howe K."/>
            <person name="Flicek P."/>
            <person name="Hubbard T."/>
        </authorList>
    </citation>
    <scope>NUCLEOTIDE SEQUENCE [LARGE SCALE GENOMIC DNA]</scope>
    <source>
        <strain evidence="3 5">C57BL/6J</strain>
    </source>
</reference>
<evidence type="ECO:0000259" key="2">
    <source>
        <dbReference type="Pfam" id="PF21669"/>
    </source>
</evidence>
<dbReference type="Bgee" id="ENSMUSG00000041471">
    <property type="expression patterns" value="Expressed in animal zygote and 154 other cell types or tissues"/>
</dbReference>
<dbReference type="AlphaFoldDB" id="A0A2I3BQ88"/>
<dbReference type="ExpressionAtlas" id="A0A2I3BQ88">
    <property type="expression patterns" value="baseline and differential"/>
</dbReference>
<feature type="compositionally biased region" description="Polar residues" evidence="1">
    <location>
        <begin position="260"/>
        <end position="271"/>
    </location>
</feature>
<feature type="compositionally biased region" description="Basic and acidic residues" evidence="1">
    <location>
        <begin position="192"/>
        <end position="222"/>
    </location>
</feature>
<reference evidence="3" key="3">
    <citation type="submission" date="2025-08" db="UniProtKB">
        <authorList>
            <consortium name="Ensembl"/>
        </authorList>
    </citation>
    <scope>IDENTIFICATION</scope>
    <source>
        <strain evidence="3">C57BL/6J</strain>
    </source>
</reference>
<protein>
    <submittedName>
        <fullName evidence="3">Shieldin complex subunit 2</fullName>
    </submittedName>
</protein>
<evidence type="ECO:0000313" key="3">
    <source>
        <dbReference type="Ensembl" id="ENSMUSP00000154080.2"/>
    </source>
</evidence>
<dbReference type="Antibodypedia" id="45608">
    <property type="antibodies" value="70 antibodies from 18 providers"/>
</dbReference>
<gene>
    <name evidence="3 4" type="primary">Shld2</name>
</gene>
<dbReference type="Pfam" id="PF21669">
    <property type="entry name" value="SHLD2_OB1"/>
    <property type="match status" value="1"/>
</dbReference>
<dbReference type="InterPro" id="IPR029715">
    <property type="entry name" value="FAM35A"/>
</dbReference>
<dbReference type="VEuPathDB" id="HostDB:ENSMUSG00000041471"/>
<feature type="region of interest" description="Disordered" evidence="1">
    <location>
        <begin position="260"/>
        <end position="294"/>
    </location>
</feature>
<dbReference type="MGI" id="MGI:1922948">
    <property type="gene designation" value="Shld2"/>
</dbReference>
<sequence length="488" mass="53569">MSQGSQVHIFLGAPVAPLKTTVSQGTASLMSTANAWEKVRLFYKQHSLYLKAGDQEFKNLEDCQVPKGLGPPGLLSGDVLTTSVRRSAQVDEDFKHSASEAQSVKSQVNLSDMTSGQMCGLGDGVQHLPEEEKDQKLQCKNKKITDEQSKNQSDPCVRNFQRDLFALDLKCAAKLDLGCCTEQMSTGTKPEPTGHRERQSQESFSDTRCEPQSEGAVRKASDQRLSAEAEFLSVLTSSQRAFLAQGNDKGQDCINKSTVNMEAEPTGSQGVRRTEGDFSKPGGDFEEESENEQSQVYSLELFSPVCPESESSHSHINPGKNLENTSSQELFSNEENLPPNELCSSHPSTANRSWSCKDDSHHSKALSEVHQVSKKPRMDSNIREAAKAVPQRVMSELKDSKKISLIKNCDSKNQKYNCLVMVLTPCHVKEITIKSGPNSGSKVPLATIVVIDQSEIKKRVVLWRTAAFGALTVFLGDIILLTGKTIEV</sequence>
<evidence type="ECO:0000256" key="1">
    <source>
        <dbReference type="SAM" id="MobiDB-lite"/>
    </source>
</evidence>
<dbReference type="AGR" id="MGI:1922948"/>
<feature type="region of interest" description="Disordered" evidence="1">
    <location>
        <begin position="333"/>
        <end position="357"/>
    </location>
</feature>
<dbReference type="GeneTree" id="ENSGT00390000003133"/>
<dbReference type="InterPro" id="IPR049507">
    <property type="entry name" value="SHLD2_OB1"/>
</dbReference>
<evidence type="ECO:0000313" key="5">
    <source>
        <dbReference type="Proteomes" id="UP000000589"/>
    </source>
</evidence>
<proteinExistence type="predicted"/>
<evidence type="ECO:0000313" key="4">
    <source>
        <dbReference type="MGI" id="MGI:1922948"/>
    </source>
</evidence>
<reference evidence="3 5" key="1">
    <citation type="journal article" date="2009" name="PLoS Biol.">
        <title>Lineage-specific biology revealed by a finished genome assembly of the mouse.</title>
        <authorList>
            <consortium name="Mouse Genome Sequencing Consortium"/>
            <person name="Church D.M."/>
            <person name="Goodstadt L."/>
            <person name="Hillier L.W."/>
            <person name="Zody M.C."/>
            <person name="Goldstein S."/>
            <person name="She X."/>
            <person name="Bult C.J."/>
            <person name="Agarwala R."/>
            <person name="Cherry J.L."/>
            <person name="DiCuccio M."/>
            <person name="Hlavina W."/>
            <person name="Kapustin Y."/>
            <person name="Meric P."/>
            <person name="Maglott D."/>
            <person name="Birtle Z."/>
            <person name="Marques A.C."/>
            <person name="Graves T."/>
            <person name="Zhou S."/>
            <person name="Teague B."/>
            <person name="Potamousis K."/>
            <person name="Churas C."/>
            <person name="Place M."/>
            <person name="Herschleb J."/>
            <person name="Runnheim R."/>
            <person name="Forrest D."/>
            <person name="Amos-Landgraf J."/>
            <person name="Schwartz D.C."/>
            <person name="Cheng Z."/>
            <person name="Lindblad-Toh K."/>
            <person name="Eichler E.E."/>
            <person name="Ponting C.P."/>
        </authorList>
    </citation>
    <scope>NUCLEOTIDE SEQUENCE [LARGE SCALE GENOMIC DNA]</scope>
    <source>
        <strain evidence="3 5">C57BL/6J</strain>
    </source>
</reference>
<dbReference type="PANTHER" id="PTHR14495">
    <property type="entry name" value="SHIELDIN COMPLEX SUBUNIT 2"/>
    <property type="match status" value="1"/>
</dbReference>
<organism evidence="3 5">
    <name type="scientific">Mus musculus</name>
    <name type="common">Mouse</name>
    <dbReference type="NCBI Taxonomy" id="10090"/>
    <lineage>
        <taxon>Eukaryota</taxon>
        <taxon>Metazoa</taxon>
        <taxon>Chordata</taxon>
        <taxon>Craniata</taxon>
        <taxon>Vertebrata</taxon>
        <taxon>Euteleostomi</taxon>
        <taxon>Mammalia</taxon>
        <taxon>Eutheria</taxon>
        <taxon>Euarchontoglires</taxon>
        <taxon>Glires</taxon>
        <taxon>Rodentia</taxon>
        <taxon>Myomorpha</taxon>
        <taxon>Muroidea</taxon>
        <taxon>Muridae</taxon>
        <taxon>Murinae</taxon>
        <taxon>Mus</taxon>
        <taxon>Mus</taxon>
    </lineage>
</organism>